<sequence length="143" mass="15141">MSSSYARVAIDSATPVDDGGSSGGSHYMDNLPEPAYGGYGPMFHVEAAAGMGGGAAMNPGNIPMQRGANPFEKLDRADSAVVVLNCSGAVLRSLLMRAAFMCGREPNFELTVEEKDELNKLSWDDFLTLTRSAINSKSNLNCS</sequence>
<reference evidence="1 2" key="2">
    <citation type="journal article" date="2022" name="Mol. Ecol. Resour.">
        <title>The genomes of chicory, endive, great burdock and yacon provide insights into Asteraceae paleo-polyploidization history and plant inulin production.</title>
        <authorList>
            <person name="Fan W."/>
            <person name="Wang S."/>
            <person name="Wang H."/>
            <person name="Wang A."/>
            <person name="Jiang F."/>
            <person name="Liu H."/>
            <person name="Zhao H."/>
            <person name="Xu D."/>
            <person name="Zhang Y."/>
        </authorList>
    </citation>
    <scope>NUCLEOTIDE SEQUENCE [LARGE SCALE GENOMIC DNA]</scope>
    <source>
        <strain evidence="2">cv. Yunnan</strain>
        <tissue evidence="1">Leaves</tissue>
    </source>
</reference>
<proteinExistence type="predicted"/>
<reference evidence="2" key="1">
    <citation type="journal article" date="2022" name="Mol. Ecol. Resour.">
        <title>The genomes of chicory, endive, great burdock and yacon provide insights into Asteraceae palaeo-polyploidization history and plant inulin production.</title>
        <authorList>
            <person name="Fan W."/>
            <person name="Wang S."/>
            <person name="Wang H."/>
            <person name="Wang A."/>
            <person name="Jiang F."/>
            <person name="Liu H."/>
            <person name="Zhao H."/>
            <person name="Xu D."/>
            <person name="Zhang Y."/>
        </authorList>
    </citation>
    <scope>NUCLEOTIDE SEQUENCE [LARGE SCALE GENOMIC DNA]</scope>
    <source>
        <strain evidence="2">cv. Yunnan</strain>
    </source>
</reference>
<comment type="caution">
    <text evidence="1">The sequence shown here is derived from an EMBL/GenBank/DDBJ whole genome shotgun (WGS) entry which is preliminary data.</text>
</comment>
<evidence type="ECO:0000313" key="2">
    <source>
        <dbReference type="Proteomes" id="UP001056120"/>
    </source>
</evidence>
<accession>A0ACB9JGE1</accession>
<keyword evidence="2" id="KW-1185">Reference proteome</keyword>
<protein>
    <submittedName>
        <fullName evidence="1">Uncharacterized protein</fullName>
    </submittedName>
</protein>
<dbReference type="Proteomes" id="UP001056120">
    <property type="component" value="Linkage Group LG04"/>
</dbReference>
<dbReference type="EMBL" id="CM042021">
    <property type="protein sequence ID" value="KAI3819549.1"/>
    <property type="molecule type" value="Genomic_DNA"/>
</dbReference>
<name>A0ACB9JGE1_9ASTR</name>
<organism evidence="1 2">
    <name type="scientific">Smallanthus sonchifolius</name>
    <dbReference type="NCBI Taxonomy" id="185202"/>
    <lineage>
        <taxon>Eukaryota</taxon>
        <taxon>Viridiplantae</taxon>
        <taxon>Streptophyta</taxon>
        <taxon>Embryophyta</taxon>
        <taxon>Tracheophyta</taxon>
        <taxon>Spermatophyta</taxon>
        <taxon>Magnoliopsida</taxon>
        <taxon>eudicotyledons</taxon>
        <taxon>Gunneridae</taxon>
        <taxon>Pentapetalae</taxon>
        <taxon>asterids</taxon>
        <taxon>campanulids</taxon>
        <taxon>Asterales</taxon>
        <taxon>Asteraceae</taxon>
        <taxon>Asteroideae</taxon>
        <taxon>Heliantheae alliance</taxon>
        <taxon>Millerieae</taxon>
        <taxon>Smallanthus</taxon>
    </lineage>
</organism>
<gene>
    <name evidence="1" type="ORF">L1987_13390</name>
</gene>
<evidence type="ECO:0000313" key="1">
    <source>
        <dbReference type="EMBL" id="KAI3819549.1"/>
    </source>
</evidence>